<reference evidence="9" key="1">
    <citation type="journal article" date="2015" name="Nature">
        <title>Complex archaea that bridge the gap between prokaryotes and eukaryotes.</title>
        <authorList>
            <person name="Spang A."/>
            <person name="Saw J.H."/>
            <person name="Jorgensen S.L."/>
            <person name="Zaremba-Niedzwiedzka K."/>
            <person name="Martijn J."/>
            <person name="Lind A.E."/>
            <person name="van Eijk R."/>
            <person name="Schleper C."/>
            <person name="Guy L."/>
            <person name="Ettema T.J."/>
        </authorList>
    </citation>
    <scope>NUCLEOTIDE SEQUENCE</scope>
</reference>
<comment type="similarity">
    <text evidence="1">Belongs to the four-carbon acid sugar kinase family.</text>
</comment>
<dbReference type="InterPro" id="IPR031475">
    <property type="entry name" value="NBD_C"/>
</dbReference>
<dbReference type="AlphaFoldDB" id="A0A0F9SUP4"/>
<protein>
    <recommendedName>
        <fullName evidence="10">Hydroxyacid dehydrogenase</fullName>
    </recommendedName>
</protein>
<dbReference type="InterPro" id="IPR042213">
    <property type="entry name" value="NBD_C_sf"/>
</dbReference>
<dbReference type="SUPFAM" id="SSF142764">
    <property type="entry name" value="YgbK-like"/>
    <property type="match status" value="1"/>
</dbReference>
<dbReference type="Pfam" id="PF17042">
    <property type="entry name" value="NBD_C"/>
    <property type="match status" value="1"/>
</dbReference>
<comment type="caution">
    <text evidence="9">The sequence shown here is derived from an EMBL/GenBank/DDBJ whole genome shotgun (WGS) entry which is preliminary data.</text>
</comment>
<evidence type="ECO:0000256" key="3">
    <source>
        <dbReference type="ARBA" id="ARBA00022741"/>
    </source>
</evidence>
<dbReference type="GO" id="GO:0005524">
    <property type="term" value="F:ATP binding"/>
    <property type="evidence" value="ECO:0007669"/>
    <property type="project" value="UniProtKB-KW"/>
</dbReference>
<evidence type="ECO:0008006" key="10">
    <source>
        <dbReference type="Google" id="ProtNLM"/>
    </source>
</evidence>
<dbReference type="InterPro" id="IPR037051">
    <property type="entry name" value="4-carb_acid_sugar_kinase_N_sf"/>
</dbReference>
<evidence type="ECO:0000256" key="5">
    <source>
        <dbReference type="ARBA" id="ARBA00022840"/>
    </source>
</evidence>
<dbReference type="EMBL" id="LAZR01001691">
    <property type="protein sequence ID" value="KKN40661.1"/>
    <property type="molecule type" value="Genomic_DNA"/>
</dbReference>
<keyword evidence="6" id="KW-0119">Carbohydrate metabolism</keyword>
<evidence type="ECO:0000259" key="8">
    <source>
        <dbReference type="Pfam" id="PF17042"/>
    </source>
</evidence>
<proteinExistence type="inferred from homology"/>
<dbReference type="InterPro" id="IPR010737">
    <property type="entry name" value="4-carb_acid_sugar_kinase_N"/>
</dbReference>
<feature type="domain" description="Four-carbon acid sugar kinase N-terminal" evidence="7">
    <location>
        <begin position="39"/>
        <end position="278"/>
    </location>
</feature>
<evidence type="ECO:0000256" key="2">
    <source>
        <dbReference type="ARBA" id="ARBA00022679"/>
    </source>
</evidence>
<dbReference type="GO" id="GO:0016301">
    <property type="term" value="F:kinase activity"/>
    <property type="evidence" value="ECO:0007669"/>
    <property type="project" value="UniProtKB-KW"/>
</dbReference>
<evidence type="ECO:0000256" key="4">
    <source>
        <dbReference type="ARBA" id="ARBA00022777"/>
    </source>
</evidence>
<evidence type="ECO:0000256" key="6">
    <source>
        <dbReference type="ARBA" id="ARBA00023277"/>
    </source>
</evidence>
<organism evidence="9">
    <name type="scientific">marine sediment metagenome</name>
    <dbReference type="NCBI Taxonomy" id="412755"/>
    <lineage>
        <taxon>unclassified sequences</taxon>
        <taxon>metagenomes</taxon>
        <taxon>ecological metagenomes</taxon>
    </lineage>
</organism>
<gene>
    <name evidence="9" type="ORF">LCGC14_0731180</name>
</gene>
<keyword evidence="3" id="KW-0547">Nucleotide-binding</keyword>
<evidence type="ECO:0000256" key="1">
    <source>
        <dbReference type="ARBA" id="ARBA00005715"/>
    </source>
</evidence>
<keyword evidence="5" id="KW-0067">ATP-binding</keyword>
<dbReference type="Gene3D" id="3.40.50.10840">
    <property type="entry name" value="Putative sugar-binding, N-terminal domain"/>
    <property type="match status" value="1"/>
</dbReference>
<keyword evidence="4" id="KW-0418">Kinase</keyword>
<dbReference type="Pfam" id="PF07005">
    <property type="entry name" value="SBD_N"/>
    <property type="match status" value="1"/>
</dbReference>
<dbReference type="Gene3D" id="3.40.980.20">
    <property type="entry name" value="Four-carbon acid sugar kinase, nucleotide binding domain"/>
    <property type="match status" value="1"/>
</dbReference>
<evidence type="ECO:0000313" key="9">
    <source>
        <dbReference type="EMBL" id="KKN40661.1"/>
    </source>
</evidence>
<accession>A0A0F9SUP4</accession>
<name>A0A0F9SUP4_9ZZZZ</name>
<sequence length="478" mass="53939">MNLAKIRKEDLFESFASPWKTDLFQEIKAIVKAMKRKVVVIDDDPTGVQTVHDVPIFTGWSKEELRSALSDNSTTVYLLTNSRSFPLAQAEEINREIGENLAAVMKELRLDIEVISRSDSTLRGHYPGEVNALRKSLEDNLVIKFDAEIVIPFFMEGGRFTANDIHWVEEGKWLIPAHKTEFAKDQVFGYQHSNLSEWIEEKMQGKHKAKDVISVTLNDLRLKGPLRVEKILEDLEGEKKVIVNSLTYRDIEVFVLGLLKAEEKGKRFIFRTAASFVKVRGAIEDIPLLSPEQIYQNKDTGKGNGIIAVGSYIRMSTDQLNEALKLERVKGIELKVKNLFDQKSREEEIESALAKAEQTFNSGKHVLVYTSRKEIRPGSDKEKLKIGRMFSNALVEVLKRVQIKPSFVIAKGGITASDIATRALGIRKALIKGQLEPGIPVWIPGDESRFPLVPYVVFPGNVGQKDSLARIIEKLEKN</sequence>
<evidence type="ECO:0000259" key="7">
    <source>
        <dbReference type="Pfam" id="PF07005"/>
    </source>
</evidence>
<feature type="domain" description="Four-carbon acid sugar kinase nucleotide binding" evidence="8">
    <location>
        <begin position="307"/>
        <end position="468"/>
    </location>
</feature>
<keyword evidence="2" id="KW-0808">Transferase</keyword>